<dbReference type="EMBL" id="JAUFPT010000018">
    <property type="protein sequence ID" value="MDN3570266.1"/>
    <property type="molecule type" value="Genomic_DNA"/>
</dbReference>
<dbReference type="PANTHER" id="PTHR13696">
    <property type="entry name" value="P-LOOP CONTAINING NUCLEOSIDE TRIPHOSPHATE HYDROLASE"/>
    <property type="match status" value="1"/>
</dbReference>
<sequence length="226" mass="24438">MMRVVSILGLKGGSTKSTLTAHLAVAAHHAGILTAIVDTDPQATLRMWSTRRQTEGPPVRPETTPDFLEPTLREFERQGAELVLIDTAGKAEIMGKRAAELSDLVLIPSRTSLADMDAVPTSHAMAQALGKPNFVIFTDVDVSGAKKDVKEAAAGFTSRGIPTGREHGAPFICHRKGYKSCLIDGSTIQEIEPEGRGAEEIDALFRWVAKQVGIKVKRKRTEKQNG</sequence>
<evidence type="ECO:0000313" key="3">
    <source>
        <dbReference type="Proteomes" id="UP001244297"/>
    </source>
</evidence>
<feature type="domain" description="CobQ/CobB/MinD/ParA nucleotide binding" evidence="1">
    <location>
        <begin position="6"/>
        <end position="152"/>
    </location>
</feature>
<dbReference type="PANTHER" id="PTHR13696:SF96">
    <property type="entry name" value="COBQ_COBB_MIND_PARA NUCLEOTIDE BINDING DOMAIN-CONTAINING PROTEIN"/>
    <property type="match status" value="1"/>
</dbReference>
<dbReference type="InterPro" id="IPR002586">
    <property type="entry name" value="CobQ/CobB/MinD/ParA_Nub-bd_dom"/>
</dbReference>
<dbReference type="PIRSF" id="PIRSF009320">
    <property type="entry name" value="Nuc_binding_HP_1000"/>
    <property type="match status" value="1"/>
</dbReference>
<evidence type="ECO:0000313" key="2">
    <source>
        <dbReference type="EMBL" id="MDN3570266.1"/>
    </source>
</evidence>
<dbReference type="InterPro" id="IPR027417">
    <property type="entry name" value="P-loop_NTPase"/>
</dbReference>
<dbReference type="CDD" id="cd02042">
    <property type="entry name" value="ParAB_family"/>
    <property type="match status" value="1"/>
</dbReference>
<dbReference type="SUPFAM" id="SSF52540">
    <property type="entry name" value="P-loop containing nucleoside triphosphate hydrolases"/>
    <property type="match status" value="1"/>
</dbReference>
<gene>
    <name evidence="2" type="ORF">QWZ18_06485</name>
</gene>
<name>A0ABT8AL25_9HYPH</name>
<dbReference type="Gene3D" id="3.40.50.300">
    <property type="entry name" value="P-loop containing nucleotide triphosphate hydrolases"/>
    <property type="match status" value="1"/>
</dbReference>
<keyword evidence="3" id="KW-1185">Reference proteome</keyword>
<comment type="caution">
    <text evidence="2">The sequence shown here is derived from an EMBL/GenBank/DDBJ whole genome shotgun (WGS) entry which is preliminary data.</text>
</comment>
<dbReference type="Pfam" id="PF01656">
    <property type="entry name" value="CbiA"/>
    <property type="match status" value="1"/>
</dbReference>
<accession>A0ABT8AL25</accession>
<dbReference type="Proteomes" id="UP001244297">
    <property type="component" value="Unassembled WGS sequence"/>
</dbReference>
<reference evidence="3" key="1">
    <citation type="journal article" date="2019" name="Int. J. Syst. Evol. Microbiol.">
        <title>The Global Catalogue of Microorganisms (GCM) 10K type strain sequencing project: providing services to taxonomists for standard genome sequencing and annotation.</title>
        <authorList>
            <consortium name="The Broad Institute Genomics Platform"/>
            <consortium name="The Broad Institute Genome Sequencing Center for Infectious Disease"/>
            <person name="Wu L."/>
            <person name="Ma J."/>
        </authorList>
    </citation>
    <scope>NUCLEOTIDE SEQUENCE [LARGE SCALE GENOMIC DNA]</scope>
    <source>
        <strain evidence="3">CECT 7806</strain>
    </source>
</reference>
<proteinExistence type="predicted"/>
<protein>
    <submittedName>
        <fullName evidence="2">AAA family ATPase</fullName>
    </submittedName>
</protein>
<dbReference type="InterPro" id="IPR050678">
    <property type="entry name" value="DNA_Partitioning_ATPase"/>
</dbReference>
<evidence type="ECO:0000259" key="1">
    <source>
        <dbReference type="Pfam" id="PF01656"/>
    </source>
</evidence>
<dbReference type="RefSeq" id="WP_290355327.1">
    <property type="nucleotide sequence ID" value="NZ_JAUFPT010000018.1"/>
</dbReference>
<organism evidence="2 3">
    <name type="scientific">Methylobacterium longum</name>
    <dbReference type="NCBI Taxonomy" id="767694"/>
    <lineage>
        <taxon>Bacteria</taxon>
        <taxon>Pseudomonadati</taxon>
        <taxon>Pseudomonadota</taxon>
        <taxon>Alphaproteobacteria</taxon>
        <taxon>Hyphomicrobiales</taxon>
        <taxon>Methylobacteriaceae</taxon>
        <taxon>Methylobacterium</taxon>
    </lineage>
</organism>